<dbReference type="InterPro" id="IPR019651">
    <property type="entry name" value="Glutamate_DH_NAD-spec"/>
</dbReference>
<gene>
    <name evidence="1" type="ORF">MVAC_12211</name>
</gene>
<dbReference type="Proteomes" id="UP000006072">
    <property type="component" value="Unassembled WGS sequence"/>
</dbReference>
<organism evidence="1 2">
    <name type="scientific">Mycolicibacterium vaccae ATCC 25954</name>
    <dbReference type="NCBI Taxonomy" id="1194972"/>
    <lineage>
        <taxon>Bacteria</taxon>
        <taxon>Bacillati</taxon>
        <taxon>Actinomycetota</taxon>
        <taxon>Actinomycetes</taxon>
        <taxon>Mycobacteriales</taxon>
        <taxon>Mycobacteriaceae</taxon>
        <taxon>Mycolicibacterium</taxon>
    </lineage>
</organism>
<evidence type="ECO:0000313" key="2">
    <source>
        <dbReference type="Proteomes" id="UP000006072"/>
    </source>
</evidence>
<reference evidence="1 2" key="1">
    <citation type="journal article" date="2012" name="J. Bacteriol.">
        <title>Complete Genome Sequence of Mycobacterium vaccae Type Strain ATCC 25954.</title>
        <authorList>
            <person name="Ho Y.S."/>
            <person name="Adroub S.A."/>
            <person name="Abadi M."/>
            <person name="Al Alwan B."/>
            <person name="Alkhateeb R."/>
            <person name="Gao G."/>
            <person name="Ragab A."/>
            <person name="Ali S."/>
            <person name="van Soolingen D."/>
            <person name="Bitter W."/>
            <person name="Pain A."/>
            <person name="Abdallah A.M."/>
        </authorList>
    </citation>
    <scope>NUCLEOTIDE SEQUENCE [LARGE SCALE GENOMIC DNA]</scope>
    <source>
        <strain evidence="1 2">ATCC 25954</strain>
    </source>
</reference>
<keyword evidence="2" id="KW-1185">Reference proteome</keyword>
<dbReference type="EMBL" id="ALQA01000022">
    <property type="protein sequence ID" value="EJZ09434.1"/>
    <property type="molecule type" value="Genomic_DNA"/>
</dbReference>
<sequence>MRSLALLVVLNHLGVDHVVVGRTGRAGGTARSTCGLVGLSGLVDRLAQGLALLAELLHRRLDGADVGAGKCGLGVGDRGVDLGQRLLGNLGSAFGFTLLLDELLRLVDQRLGLVADVGLFATLTVLVGVRLGVLDHPVDLLLGQAGAFLDLDRVLLAGALVLGGHVHDAVGVDVEGDLDLRDTARGRRDAGQLEGTEQLVVRGDLTLALEHLDLHRRLVVVGRGEGLRALGRDRGVAFDELGHHAALGLDTERERGDVKQQNVFDLTLEHTGLQGGADGDDLVRVDALVGLLAAGHLLDQIGDRGHARGTTDQHDVVDVADGDAGVLDHLLERLTGAVQQILGDALELGARELFVEEQRVLVRVDGDVGQVDRGALRARQLDLGLLGRFPQPLHRHLVLGQVDAAGALELVDEPFDDPVVPVVAAEVVVTGGGTHLDHALADLQQGHVERAAAEVEDQDGLLFLTLVEPVGQRGRGRLVDDAQHVEAGDLAGFLGGLTLRVVEVRRHGDDRVGDVLPQVALGVALELHQHARADLLRGVVLAVDFDGPVRTHVPLDRPDGPVDVGHRLVLGGLADQHLAVARERDDRRGGPGTL</sequence>
<comment type="caution">
    <text evidence="1">The sequence shown here is derived from an EMBL/GenBank/DDBJ whole genome shotgun (WGS) entry which is preliminary data.</text>
</comment>
<proteinExistence type="predicted"/>
<evidence type="ECO:0000313" key="1">
    <source>
        <dbReference type="EMBL" id="EJZ09434.1"/>
    </source>
</evidence>
<dbReference type="Pfam" id="PF10712">
    <property type="entry name" value="NAD-GH"/>
    <property type="match status" value="1"/>
</dbReference>
<dbReference type="AlphaFoldDB" id="K0VEI1"/>
<protein>
    <submittedName>
        <fullName evidence="1">NAD-specific glutamate dehydrogenase</fullName>
    </submittedName>
</protein>
<accession>K0VEI1</accession>
<dbReference type="HOGENOM" id="CLU_009163_1_0_11"/>
<name>K0VEI1_MYCVA</name>
<dbReference type="eggNOG" id="ENOG502Z9JM">
    <property type="taxonomic scope" value="Bacteria"/>
</dbReference>